<comment type="catalytic activity">
    <reaction evidence="10">
        <text>Mg(2+)(in) = Mg(2+)(out)</text>
        <dbReference type="Rhea" id="RHEA:29827"/>
        <dbReference type="ChEBI" id="CHEBI:18420"/>
    </reaction>
</comment>
<evidence type="ECO:0000256" key="12">
    <source>
        <dbReference type="SAM" id="Phobius"/>
    </source>
</evidence>
<keyword evidence="8" id="KW-0406">Ion transport</keyword>
<keyword evidence="5 12" id="KW-0812">Transmembrane</keyword>
<evidence type="ECO:0000256" key="3">
    <source>
        <dbReference type="ARBA" id="ARBA00022448"/>
    </source>
</evidence>
<dbReference type="CDD" id="cd12822">
    <property type="entry name" value="TmCorA-like"/>
    <property type="match status" value="1"/>
</dbReference>
<keyword evidence="7 12" id="KW-1133">Transmembrane helix</keyword>
<dbReference type="SUPFAM" id="SSF143865">
    <property type="entry name" value="CorA soluble domain-like"/>
    <property type="match status" value="1"/>
</dbReference>
<dbReference type="Proteomes" id="UP000177407">
    <property type="component" value="Unassembled WGS sequence"/>
</dbReference>
<comment type="caution">
    <text evidence="13">The sequence shown here is derived from an EMBL/GenBank/DDBJ whole genome shotgun (WGS) entry which is preliminary data.</text>
</comment>
<comment type="similarity">
    <text evidence="2">Belongs to the CorA metal ion transporter (MIT) (TC 1.A.35) family.</text>
</comment>
<evidence type="ECO:0008006" key="15">
    <source>
        <dbReference type="Google" id="ProtNLM"/>
    </source>
</evidence>
<proteinExistence type="inferred from homology"/>
<dbReference type="InterPro" id="IPR045861">
    <property type="entry name" value="CorA_cytoplasmic_dom"/>
</dbReference>
<evidence type="ECO:0000256" key="4">
    <source>
        <dbReference type="ARBA" id="ARBA00022475"/>
    </source>
</evidence>
<evidence type="ECO:0000256" key="5">
    <source>
        <dbReference type="ARBA" id="ARBA00022692"/>
    </source>
</evidence>
<dbReference type="Pfam" id="PF01544">
    <property type="entry name" value="CorA"/>
    <property type="match status" value="1"/>
</dbReference>
<dbReference type="GO" id="GO:0050897">
    <property type="term" value="F:cobalt ion binding"/>
    <property type="evidence" value="ECO:0007669"/>
    <property type="project" value="TreeGrafter"/>
</dbReference>
<dbReference type="InterPro" id="IPR002523">
    <property type="entry name" value="MgTranspt_CorA/ZnTranspt_ZntB"/>
</dbReference>
<keyword evidence="4" id="KW-1003">Cell membrane</keyword>
<keyword evidence="9 12" id="KW-0472">Membrane</keyword>
<evidence type="ECO:0000256" key="8">
    <source>
        <dbReference type="ARBA" id="ARBA00023065"/>
    </source>
</evidence>
<dbReference type="Gene3D" id="3.30.460.20">
    <property type="entry name" value="CorA soluble domain-like"/>
    <property type="match status" value="1"/>
</dbReference>
<feature type="transmembrane region" description="Helical" evidence="12">
    <location>
        <begin position="246"/>
        <end position="265"/>
    </location>
</feature>
<feature type="transmembrane region" description="Helical" evidence="12">
    <location>
        <begin position="277"/>
        <end position="297"/>
    </location>
</feature>
<evidence type="ECO:0000313" key="13">
    <source>
        <dbReference type="EMBL" id="OGF20491.1"/>
    </source>
</evidence>
<keyword evidence="3" id="KW-0813">Transport</keyword>
<accession>A0A1F5S2I3</accession>
<protein>
    <recommendedName>
        <fullName evidence="15">Magnesium transport protein CorA</fullName>
    </recommendedName>
</protein>
<gene>
    <name evidence="13" type="ORF">A2257_03970</name>
</gene>
<dbReference type="FunFam" id="1.20.58.340:FF:000004">
    <property type="entry name" value="Magnesium transport protein CorA"/>
    <property type="match status" value="1"/>
</dbReference>
<evidence type="ECO:0000313" key="14">
    <source>
        <dbReference type="Proteomes" id="UP000177407"/>
    </source>
</evidence>
<dbReference type="PANTHER" id="PTHR46494:SF1">
    <property type="entry name" value="CORA FAMILY METAL ION TRANSPORTER (EUROFUNG)"/>
    <property type="match status" value="1"/>
</dbReference>
<evidence type="ECO:0000256" key="2">
    <source>
        <dbReference type="ARBA" id="ARBA00009765"/>
    </source>
</evidence>
<dbReference type="EMBL" id="MFGA01000023">
    <property type="protein sequence ID" value="OGF20491.1"/>
    <property type="molecule type" value="Genomic_DNA"/>
</dbReference>
<comment type="function">
    <text evidence="11">Mediates influx of magnesium ions. Alternates between open and closed states. Activated by low cytoplasmic Mg(2+) levels. Inactive when cytoplasmic Mg(2+) levels are high.</text>
</comment>
<keyword evidence="6" id="KW-0460">Magnesium</keyword>
<organism evidence="13 14">
    <name type="scientific">Candidatus Falkowbacteria bacterium RIFOXYA2_FULL_38_12</name>
    <dbReference type="NCBI Taxonomy" id="1797993"/>
    <lineage>
        <taxon>Bacteria</taxon>
        <taxon>Candidatus Falkowiibacteriota</taxon>
    </lineage>
</organism>
<reference evidence="13 14" key="1">
    <citation type="journal article" date="2016" name="Nat. Commun.">
        <title>Thousands of microbial genomes shed light on interconnected biogeochemical processes in an aquifer system.</title>
        <authorList>
            <person name="Anantharaman K."/>
            <person name="Brown C.T."/>
            <person name="Hug L.A."/>
            <person name="Sharon I."/>
            <person name="Castelle C.J."/>
            <person name="Probst A.J."/>
            <person name="Thomas B.C."/>
            <person name="Singh A."/>
            <person name="Wilkins M.J."/>
            <person name="Karaoz U."/>
            <person name="Brodie E.L."/>
            <person name="Williams K.H."/>
            <person name="Hubbard S.S."/>
            <person name="Banfield J.F."/>
        </authorList>
    </citation>
    <scope>NUCLEOTIDE SEQUENCE [LARGE SCALE GENOMIC DNA]</scope>
</reference>
<dbReference type="GO" id="GO:0015087">
    <property type="term" value="F:cobalt ion transmembrane transporter activity"/>
    <property type="evidence" value="ECO:0007669"/>
    <property type="project" value="TreeGrafter"/>
</dbReference>
<evidence type="ECO:0000256" key="9">
    <source>
        <dbReference type="ARBA" id="ARBA00023136"/>
    </source>
</evidence>
<evidence type="ECO:0000256" key="6">
    <source>
        <dbReference type="ARBA" id="ARBA00022842"/>
    </source>
</evidence>
<dbReference type="SUPFAM" id="SSF144083">
    <property type="entry name" value="Magnesium transport protein CorA, transmembrane region"/>
    <property type="match status" value="1"/>
</dbReference>
<dbReference type="PANTHER" id="PTHR46494">
    <property type="entry name" value="CORA FAMILY METAL ION TRANSPORTER (EUROFUNG)"/>
    <property type="match status" value="1"/>
</dbReference>
<sequence>MSSDVKIIKNKNFSWFNVANNSEKEIKYLEKEFNFYPSDLEDCLPPLQRPKLIARPDYLFMILLFPVFDRETKTIHASEVDFFITPKTLVTVHTNELGQIGNTFGEYNNKTLKCSSPAALLHEILNRLLSECFPMLVHISNDIDNVEARIRADFEKGTITEILRIKTNIVNFRRAMQPHKQVIRYFITEASVFFPNNQLKKYLDDLINYTKEIWDLLDNYKDTIDALHETNVSLIDFRINEIMKTLTIFSVIVFPLTLLASMFGMNVIKMPFVSHPYGFFIILGLMAAGASGMLIFFKSKKWF</sequence>
<comment type="subcellular location">
    <subcellularLocation>
        <location evidence="1">Cell membrane</location>
        <topology evidence="1">Multi-pass membrane protein</topology>
    </subcellularLocation>
</comment>
<dbReference type="GO" id="GO:0005886">
    <property type="term" value="C:plasma membrane"/>
    <property type="evidence" value="ECO:0007669"/>
    <property type="project" value="UniProtKB-SubCell"/>
</dbReference>
<dbReference type="Gene3D" id="1.20.58.340">
    <property type="entry name" value="Magnesium transport protein CorA, transmembrane region"/>
    <property type="match status" value="2"/>
</dbReference>
<evidence type="ECO:0000256" key="1">
    <source>
        <dbReference type="ARBA" id="ARBA00004651"/>
    </source>
</evidence>
<dbReference type="GO" id="GO:0000287">
    <property type="term" value="F:magnesium ion binding"/>
    <property type="evidence" value="ECO:0007669"/>
    <property type="project" value="TreeGrafter"/>
</dbReference>
<dbReference type="AlphaFoldDB" id="A0A1F5S2I3"/>
<name>A0A1F5S2I3_9BACT</name>
<dbReference type="GO" id="GO:0015095">
    <property type="term" value="F:magnesium ion transmembrane transporter activity"/>
    <property type="evidence" value="ECO:0007669"/>
    <property type="project" value="TreeGrafter"/>
</dbReference>
<evidence type="ECO:0000256" key="11">
    <source>
        <dbReference type="ARBA" id="ARBA00045497"/>
    </source>
</evidence>
<evidence type="ECO:0000256" key="10">
    <source>
        <dbReference type="ARBA" id="ARBA00034269"/>
    </source>
</evidence>
<evidence type="ECO:0000256" key="7">
    <source>
        <dbReference type="ARBA" id="ARBA00022989"/>
    </source>
</evidence>
<dbReference type="InterPro" id="IPR045863">
    <property type="entry name" value="CorA_TM1_TM2"/>
</dbReference>